<dbReference type="Proteomes" id="UP000887565">
    <property type="component" value="Unplaced"/>
</dbReference>
<evidence type="ECO:0000256" key="1">
    <source>
        <dbReference type="ARBA" id="ARBA00004141"/>
    </source>
</evidence>
<dbReference type="AlphaFoldDB" id="A0A915I4A8"/>
<dbReference type="PANTHER" id="PTHR11003">
    <property type="entry name" value="POTASSIUM CHANNEL, SUBFAMILY K"/>
    <property type="match status" value="1"/>
</dbReference>
<comment type="subcellular location">
    <subcellularLocation>
        <location evidence="1">Membrane</location>
        <topology evidence="1">Multi-pass membrane protein</topology>
    </subcellularLocation>
</comment>
<reference evidence="12" key="1">
    <citation type="submission" date="2022-11" db="UniProtKB">
        <authorList>
            <consortium name="WormBaseParasite"/>
        </authorList>
    </citation>
    <scope>IDENTIFICATION</scope>
</reference>
<feature type="transmembrane region" description="Helical" evidence="9">
    <location>
        <begin position="384"/>
        <end position="405"/>
    </location>
</feature>
<feature type="compositionally biased region" description="Basic and acidic residues" evidence="8">
    <location>
        <begin position="461"/>
        <end position="489"/>
    </location>
</feature>
<name>A0A915I4A8_ROMCU</name>
<dbReference type="SUPFAM" id="SSF81324">
    <property type="entry name" value="Voltage-gated potassium channels"/>
    <property type="match status" value="1"/>
</dbReference>
<evidence type="ECO:0000256" key="3">
    <source>
        <dbReference type="ARBA" id="ARBA00022692"/>
    </source>
</evidence>
<dbReference type="Pfam" id="PF07885">
    <property type="entry name" value="Ion_trans_2"/>
    <property type="match status" value="1"/>
</dbReference>
<feature type="compositionally biased region" description="Polar residues" evidence="8">
    <location>
        <begin position="66"/>
        <end position="75"/>
    </location>
</feature>
<accession>A0A915I4A8</accession>
<dbReference type="GO" id="GO:0030322">
    <property type="term" value="P:stabilization of membrane potential"/>
    <property type="evidence" value="ECO:0007669"/>
    <property type="project" value="TreeGrafter"/>
</dbReference>
<keyword evidence="2" id="KW-0813">Transport</keyword>
<dbReference type="InterPro" id="IPR003280">
    <property type="entry name" value="2pore_dom_K_chnl"/>
</dbReference>
<keyword evidence="4 9" id="KW-1133">Transmembrane helix</keyword>
<evidence type="ECO:0000256" key="2">
    <source>
        <dbReference type="ARBA" id="ARBA00022448"/>
    </source>
</evidence>
<dbReference type="GO" id="GO:0022841">
    <property type="term" value="F:potassium ion leak channel activity"/>
    <property type="evidence" value="ECO:0007669"/>
    <property type="project" value="TreeGrafter"/>
</dbReference>
<protein>
    <submittedName>
        <fullName evidence="12">Potassium channel domain-containing protein</fullName>
    </submittedName>
</protein>
<keyword evidence="11" id="KW-1185">Reference proteome</keyword>
<dbReference type="InterPro" id="IPR013099">
    <property type="entry name" value="K_chnl_dom"/>
</dbReference>
<feature type="compositionally biased region" description="Acidic residues" evidence="8">
    <location>
        <begin position="428"/>
        <end position="460"/>
    </location>
</feature>
<dbReference type="WBParaSite" id="nRc.2.0.1.t08963-RA">
    <property type="protein sequence ID" value="nRc.2.0.1.t08963-RA"/>
    <property type="gene ID" value="nRc.2.0.1.g08963"/>
</dbReference>
<evidence type="ECO:0000313" key="12">
    <source>
        <dbReference type="WBParaSite" id="nRc.2.0.1.t08963-RA"/>
    </source>
</evidence>
<feature type="region of interest" description="Disordered" evidence="8">
    <location>
        <begin position="426"/>
        <end position="489"/>
    </location>
</feature>
<dbReference type="GO" id="GO:0005886">
    <property type="term" value="C:plasma membrane"/>
    <property type="evidence" value="ECO:0007669"/>
    <property type="project" value="TreeGrafter"/>
</dbReference>
<evidence type="ECO:0000256" key="4">
    <source>
        <dbReference type="ARBA" id="ARBA00022989"/>
    </source>
</evidence>
<evidence type="ECO:0000313" key="11">
    <source>
        <dbReference type="Proteomes" id="UP000887565"/>
    </source>
</evidence>
<feature type="domain" description="Potassium channel" evidence="10">
    <location>
        <begin position="331"/>
        <end position="407"/>
    </location>
</feature>
<dbReference type="PANTHER" id="PTHR11003:SF337">
    <property type="entry name" value="POTASSIUM CHANNEL DOMAIN-CONTAINING PROTEIN"/>
    <property type="match status" value="1"/>
</dbReference>
<keyword evidence="7" id="KW-0407">Ion channel</keyword>
<keyword evidence="5" id="KW-0406">Ion transport</keyword>
<evidence type="ECO:0000259" key="10">
    <source>
        <dbReference type="Pfam" id="PF07885"/>
    </source>
</evidence>
<dbReference type="Gene3D" id="1.10.287.70">
    <property type="match status" value="1"/>
</dbReference>
<proteinExistence type="predicted"/>
<keyword evidence="3 9" id="KW-0812">Transmembrane</keyword>
<evidence type="ECO:0000256" key="6">
    <source>
        <dbReference type="ARBA" id="ARBA00023136"/>
    </source>
</evidence>
<evidence type="ECO:0000256" key="9">
    <source>
        <dbReference type="SAM" id="Phobius"/>
    </source>
</evidence>
<organism evidence="11 12">
    <name type="scientific">Romanomermis culicivorax</name>
    <name type="common">Nematode worm</name>
    <dbReference type="NCBI Taxonomy" id="13658"/>
    <lineage>
        <taxon>Eukaryota</taxon>
        <taxon>Metazoa</taxon>
        <taxon>Ecdysozoa</taxon>
        <taxon>Nematoda</taxon>
        <taxon>Enoplea</taxon>
        <taxon>Dorylaimia</taxon>
        <taxon>Mermithida</taxon>
        <taxon>Mermithoidea</taxon>
        <taxon>Mermithidae</taxon>
        <taxon>Romanomermis</taxon>
    </lineage>
</organism>
<dbReference type="GO" id="GO:0015271">
    <property type="term" value="F:outward rectifier potassium channel activity"/>
    <property type="evidence" value="ECO:0007669"/>
    <property type="project" value="TreeGrafter"/>
</dbReference>
<feature type="region of interest" description="Disordered" evidence="8">
    <location>
        <begin position="56"/>
        <end position="87"/>
    </location>
</feature>
<evidence type="ECO:0000256" key="7">
    <source>
        <dbReference type="ARBA" id="ARBA00023303"/>
    </source>
</evidence>
<sequence>MNRTTGAVWYHAVNSLPGRGPPLAFKGKDWERIAAIRHGQRRFHDRMYVQQQHQLNNVAPPPLPSTGAQLHQQLQQDEKESRKLATSSTLASIVRRTKSAMDLIYKKSQNDHHQLTTIVNQQEVHANERRAPTKKPMGCACFSCKKSENGNLRSLSEERPSALKEQQALVVDERLKMNGRSSIRREIHKSESLNVASKAADHGDNTTTPQIVVNERLVCRANRIRRLSLSEENITSKYDMAERPTMANKTQSAASEGQQQQLVSFHNWDMPEADQYLEERSLVSRRSDETSIRSGGPRRPIPYSASGGAVSASVLPDYKKEKMPVIVGILTVILFILGGAVLFAVWEGWNIFDGAYFSFVTLTTIGFGDMVPGKSLDSDSQEKLIICSLYLLFGMALIAMCFKLMQDDVVQKTRWLGQKIGILVKEEESSDEDESEEEYDEEMGIEEEDEDVDDEENEFNGDDKITEDKRTLSSAESSRKEEEEKQSKR</sequence>
<evidence type="ECO:0000256" key="8">
    <source>
        <dbReference type="SAM" id="MobiDB-lite"/>
    </source>
</evidence>
<evidence type="ECO:0000256" key="5">
    <source>
        <dbReference type="ARBA" id="ARBA00023065"/>
    </source>
</evidence>
<feature type="transmembrane region" description="Helical" evidence="9">
    <location>
        <begin position="325"/>
        <end position="349"/>
    </location>
</feature>
<keyword evidence="6 9" id="KW-0472">Membrane</keyword>